<dbReference type="EMBL" id="MU864980">
    <property type="protein sequence ID" value="KAK4461973.1"/>
    <property type="molecule type" value="Genomic_DNA"/>
</dbReference>
<dbReference type="Proteomes" id="UP001321749">
    <property type="component" value="Unassembled WGS sequence"/>
</dbReference>
<feature type="transmembrane region" description="Helical" evidence="2">
    <location>
        <begin position="115"/>
        <end position="133"/>
    </location>
</feature>
<feature type="non-terminal residue" evidence="4">
    <location>
        <position position="199"/>
    </location>
</feature>
<name>A0AAV9HMK9_9PEZI</name>
<evidence type="ECO:0000256" key="1">
    <source>
        <dbReference type="SAM" id="MobiDB-lite"/>
    </source>
</evidence>
<keyword evidence="2" id="KW-0472">Membrane</keyword>
<evidence type="ECO:0000313" key="5">
    <source>
        <dbReference type="Proteomes" id="UP001321749"/>
    </source>
</evidence>
<proteinExistence type="predicted"/>
<feature type="region of interest" description="Disordered" evidence="1">
    <location>
        <begin position="43"/>
        <end position="65"/>
    </location>
</feature>
<feature type="chain" id="PRO_5043552658" evidence="3">
    <location>
        <begin position="23"/>
        <end position="199"/>
    </location>
</feature>
<feature type="compositionally biased region" description="Low complexity" evidence="1">
    <location>
        <begin position="187"/>
        <end position="199"/>
    </location>
</feature>
<reference evidence="4" key="1">
    <citation type="journal article" date="2023" name="Mol. Phylogenet. Evol.">
        <title>Genome-scale phylogeny and comparative genomics of the fungal order Sordariales.</title>
        <authorList>
            <person name="Hensen N."/>
            <person name="Bonometti L."/>
            <person name="Westerberg I."/>
            <person name="Brannstrom I.O."/>
            <person name="Guillou S."/>
            <person name="Cros-Aarteil S."/>
            <person name="Calhoun S."/>
            <person name="Haridas S."/>
            <person name="Kuo A."/>
            <person name="Mondo S."/>
            <person name="Pangilinan J."/>
            <person name="Riley R."/>
            <person name="LaButti K."/>
            <person name="Andreopoulos B."/>
            <person name="Lipzen A."/>
            <person name="Chen C."/>
            <person name="Yan M."/>
            <person name="Daum C."/>
            <person name="Ng V."/>
            <person name="Clum A."/>
            <person name="Steindorff A."/>
            <person name="Ohm R.A."/>
            <person name="Martin F."/>
            <person name="Silar P."/>
            <person name="Natvig D.O."/>
            <person name="Lalanne C."/>
            <person name="Gautier V."/>
            <person name="Ament-Velasquez S.L."/>
            <person name="Kruys A."/>
            <person name="Hutchinson M.I."/>
            <person name="Powell A.J."/>
            <person name="Barry K."/>
            <person name="Miller A.N."/>
            <person name="Grigoriev I.V."/>
            <person name="Debuchy R."/>
            <person name="Gladieux P."/>
            <person name="Hiltunen Thoren M."/>
            <person name="Johannesson H."/>
        </authorList>
    </citation>
    <scope>NUCLEOTIDE SEQUENCE</scope>
    <source>
        <strain evidence="4">PSN324</strain>
    </source>
</reference>
<keyword evidence="5" id="KW-1185">Reference proteome</keyword>
<dbReference type="PANTHER" id="PTHR36854:SF1">
    <property type="entry name" value="TRANSMEMBRANE PROTEIN"/>
    <property type="match status" value="1"/>
</dbReference>
<accession>A0AAV9HMK9</accession>
<keyword evidence="2" id="KW-1133">Transmembrane helix</keyword>
<dbReference type="AlphaFoldDB" id="A0AAV9HMK9"/>
<keyword evidence="2" id="KW-0812">Transmembrane</keyword>
<comment type="caution">
    <text evidence="4">The sequence shown here is derived from an EMBL/GenBank/DDBJ whole genome shotgun (WGS) entry which is preliminary data.</text>
</comment>
<evidence type="ECO:0000256" key="2">
    <source>
        <dbReference type="SAM" id="Phobius"/>
    </source>
</evidence>
<reference evidence="4" key="2">
    <citation type="submission" date="2023-06" db="EMBL/GenBank/DDBJ databases">
        <authorList>
            <consortium name="Lawrence Berkeley National Laboratory"/>
            <person name="Mondo S.J."/>
            <person name="Hensen N."/>
            <person name="Bonometti L."/>
            <person name="Westerberg I."/>
            <person name="Brannstrom I.O."/>
            <person name="Guillou S."/>
            <person name="Cros-Aarteil S."/>
            <person name="Calhoun S."/>
            <person name="Haridas S."/>
            <person name="Kuo A."/>
            <person name="Pangilinan J."/>
            <person name="Riley R."/>
            <person name="Labutti K."/>
            <person name="Andreopoulos B."/>
            <person name="Lipzen A."/>
            <person name="Chen C."/>
            <person name="Yanf M."/>
            <person name="Daum C."/>
            <person name="Ng V."/>
            <person name="Clum A."/>
            <person name="Steindorff A."/>
            <person name="Ohm R."/>
            <person name="Martin F."/>
            <person name="Silar P."/>
            <person name="Natvig D."/>
            <person name="Lalanne C."/>
            <person name="Gautier V."/>
            <person name="Ament-Velasquez S.L."/>
            <person name="Kruys A."/>
            <person name="Hutchinson M.I."/>
            <person name="Powell A.J."/>
            <person name="Barry K."/>
            <person name="Miller A.N."/>
            <person name="Grigoriev I.V."/>
            <person name="Debuchy R."/>
            <person name="Gladieux P."/>
            <person name="Thoren M.H."/>
            <person name="Johannesson H."/>
        </authorList>
    </citation>
    <scope>NUCLEOTIDE SEQUENCE</scope>
    <source>
        <strain evidence="4">PSN324</strain>
    </source>
</reference>
<dbReference type="PANTHER" id="PTHR36854">
    <property type="entry name" value="CHROMOSOME 9, WHOLE GENOME SHOTGUN SEQUENCE"/>
    <property type="match status" value="1"/>
</dbReference>
<feature type="signal peptide" evidence="3">
    <location>
        <begin position="1"/>
        <end position="22"/>
    </location>
</feature>
<protein>
    <submittedName>
        <fullName evidence="4">Uncharacterized protein</fullName>
    </submittedName>
</protein>
<keyword evidence="3" id="KW-0732">Signal</keyword>
<gene>
    <name evidence="4" type="ORF">QBC42DRAFT_202412</name>
</gene>
<organism evidence="4 5">
    <name type="scientific">Cladorrhinum samala</name>
    <dbReference type="NCBI Taxonomy" id="585594"/>
    <lineage>
        <taxon>Eukaryota</taxon>
        <taxon>Fungi</taxon>
        <taxon>Dikarya</taxon>
        <taxon>Ascomycota</taxon>
        <taxon>Pezizomycotina</taxon>
        <taxon>Sordariomycetes</taxon>
        <taxon>Sordariomycetidae</taxon>
        <taxon>Sordariales</taxon>
        <taxon>Podosporaceae</taxon>
        <taxon>Cladorrhinum</taxon>
    </lineage>
</organism>
<feature type="region of interest" description="Disordered" evidence="1">
    <location>
        <begin position="172"/>
        <end position="199"/>
    </location>
</feature>
<feature type="compositionally biased region" description="Pro residues" evidence="1">
    <location>
        <begin position="43"/>
        <end position="55"/>
    </location>
</feature>
<sequence length="199" mass="21180">MIKPRLLFFLFLFLSFLSLSLASAPTFCKCTCFTNSTIIPLGPQSPPAPPNPANPPSKSNPAGGPSFLDKRAATSSCAQCNRAFCMKYNLPICKDAEEKDIVTSCFQRDSRKDQIIVWGFILGTAGLLGWAGVRKALEGYEKGSAGRGRGARQGNNEGGVLGRVVRLIIGRSGGGNGNVQTPGATRRGGQQQQQYTPLG</sequence>
<evidence type="ECO:0000256" key="3">
    <source>
        <dbReference type="SAM" id="SignalP"/>
    </source>
</evidence>
<evidence type="ECO:0000313" key="4">
    <source>
        <dbReference type="EMBL" id="KAK4461973.1"/>
    </source>
</evidence>